<evidence type="ECO:0000313" key="1">
    <source>
        <dbReference type="EMBL" id="BDB96404.1"/>
    </source>
</evidence>
<evidence type="ECO:0000313" key="2">
    <source>
        <dbReference type="Proteomes" id="UP001320209"/>
    </source>
</evidence>
<dbReference type="EMBL" id="AP025225">
    <property type="protein sequence ID" value="BDB96404.1"/>
    <property type="molecule type" value="Genomic_DNA"/>
</dbReference>
<reference evidence="1" key="1">
    <citation type="submission" date="2021-10" db="EMBL/GenBank/DDBJ databases">
        <title>Genome Sequence of The Candidatus Hydrogeosomobacter endosymbioticus, an Intracellular Bacterial Symbiont of the Anaerobic Ciliate GW7.</title>
        <authorList>
            <person name="Shiohama Y."/>
            <person name="Shinzato N."/>
        </authorList>
    </citation>
    <scope>NUCLEOTIDE SEQUENCE [LARGE SCALE GENOMIC DNA]</scope>
    <source>
        <strain evidence="1">200920</strain>
    </source>
</reference>
<keyword evidence="2" id="KW-1185">Reference proteome</keyword>
<dbReference type="Proteomes" id="UP001320209">
    <property type="component" value="Chromosome"/>
</dbReference>
<proteinExistence type="predicted"/>
<gene>
    <name evidence="1" type="ORF">HYD_5370</name>
</gene>
<accession>A0ABN6L3E4</accession>
<organism evidence="1 2">
    <name type="scientific">Candidatus Hydrogenosomobacter endosymbioticus</name>
    <dbReference type="NCBI Taxonomy" id="2558174"/>
    <lineage>
        <taxon>Bacteria</taxon>
        <taxon>Pseudomonadati</taxon>
        <taxon>Pseudomonadota</taxon>
        <taxon>Alphaproteobacteria</taxon>
        <taxon>Holosporales</taxon>
        <taxon>Holosporaceae</taxon>
        <taxon>Candidatus Hydrogenosomobacter</taxon>
    </lineage>
</organism>
<sequence length="158" mass="17924">MQSKNSIYLKGVSIDKDNRKCIDKLISSLHKKEFDFQRDRLFVFPYIAGMAALSGAKSFGCSFQCSSPDEKTRTEFGILDSLFIDLEPKKNIRYVYILSANVPMGKNLHEKLFSSIKPCSKTMATSIGKCINYHLRKENFLKLYGPYIPTNSSNEASN</sequence>
<name>A0ABN6L3E4_9PROT</name>
<protein>
    <submittedName>
        <fullName evidence="1">Uncharacterized protein</fullName>
    </submittedName>
</protein>